<dbReference type="EMBL" id="BMJA01000001">
    <property type="protein sequence ID" value="GGA26014.1"/>
    <property type="molecule type" value="Genomic_DNA"/>
</dbReference>
<evidence type="ECO:0000313" key="5">
    <source>
        <dbReference type="EMBL" id="GGA26014.1"/>
    </source>
</evidence>
<protein>
    <submittedName>
        <fullName evidence="5">Transcriptional regulator</fullName>
    </submittedName>
</protein>
<comment type="caution">
    <text evidence="5">The sequence shown here is derived from an EMBL/GenBank/DDBJ whole genome shotgun (WGS) entry which is preliminary data.</text>
</comment>
<evidence type="ECO:0000256" key="3">
    <source>
        <dbReference type="ARBA" id="ARBA00022777"/>
    </source>
</evidence>
<dbReference type="InterPro" id="IPR012893">
    <property type="entry name" value="HipA-like_C"/>
</dbReference>
<comment type="similarity">
    <text evidence="1">Belongs to the HipA Ser/Thr kinase family.</text>
</comment>
<evidence type="ECO:0000259" key="4">
    <source>
        <dbReference type="Pfam" id="PF07804"/>
    </source>
</evidence>
<proteinExistence type="inferred from homology"/>
<dbReference type="NCBIfam" id="NF007297">
    <property type="entry name" value="PRK09775.1"/>
    <property type="match status" value="1"/>
</dbReference>
<gene>
    <name evidence="5" type="ORF">GCM10010981_13310</name>
</gene>
<sequence length="457" mass="51093">MAARELDTDRLLTTLRLRRIATARELGTALGVSQPTVSRLLTAAGDRVVKIGRARSSRYAAVREVRGFGSRWPLYRVDSKGRPQDFGDLVALNNEAYWLDTHEPPDWLRDEFSDGLFPGLPWFLNDLRPQGFLGRMFAQRYARDLGLGDDILRWNGDDVLTALLLRGEDTPGNFVLGDSALKHALSNTPTPIPSALRRQRYGMLADATLAGEQIGSSAAGEQPKFTACVETAEGDLRHVIVKFSERVDANPVGQRWADLLISEHLASELLLEYGLPAASSTLVWSDGRLCLESTRFDRHGAHGRRGMVSLAAWSDAHDGLRDNWAAAAERMQRQGWLTNDAVTYVQRLWWFGQMIANTDMHFGNLSFFLDDAVPLTPCPSYDMLPMLYRPGSSGGLPVRDYQPPPPRPDVLSPWQEAAVWATAFWERVAAHPEISRDFREIARSNQAKLIQLRARFG</sequence>
<keyword evidence="6" id="KW-1185">Reference proteome</keyword>
<accession>A0ABQ1FQ21</accession>
<evidence type="ECO:0000256" key="1">
    <source>
        <dbReference type="ARBA" id="ARBA00010164"/>
    </source>
</evidence>
<dbReference type="Pfam" id="PF07804">
    <property type="entry name" value="HipA_C"/>
    <property type="match status" value="1"/>
</dbReference>
<keyword evidence="2" id="KW-0808">Transferase</keyword>
<keyword evidence="3" id="KW-0418">Kinase</keyword>
<dbReference type="RefSeq" id="WP_229720669.1">
    <property type="nucleotide sequence ID" value="NZ_BMJA01000001.1"/>
</dbReference>
<name>A0ABQ1FQ21_9GAMM</name>
<dbReference type="PANTHER" id="PTHR37419:SF8">
    <property type="entry name" value="TOXIN YJJJ"/>
    <property type="match status" value="1"/>
</dbReference>
<evidence type="ECO:0000256" key="2">
    <source>
        <dbReference type="ARBA" id="ARBA00022679"/>
    </source>
</evidence>
<reference evidence="6" key="1">
    <citation type="journal article" date="2019" name="Int. J. Syst. Evol. Microbiol.">
        <title>The Global Catalogue of Microorganisms (GCM) 10K type strain sequencing project: providing services to taxonomists for standard genome sequencing and annotation.</title>
        <authorList>
            <consortium name="The Broad Institute Genomics Platform"/>
            <consortium name="The Broad Institute Genome Sequencing Center for Infectious Disease"/>
            <person name="Wu L."/>
            <person name="Ma J."/>
        </authorList>
    </citation>
    <scope>NUCLEOTIDE SEQUENCE [LARGE SCALE GENOMIC DNA]</scope>
    <source>
        <strain evidence="6">CGMCC 1.15439</strain>
    </source>
</reference>
<dbReference type="Proteomes" id="UP000620046">
    <property type="component" value="Unassembled WGS sequence"/>
</dbReference>
<dbReference type="PANTHER" id="PTHR37419">
    <property type="entry name" value="SERINE/THREONINE-PROTEIN KINASE TOXIN HIPA"/>
    <property type="match status" value="1"/>
</dbReference>
<feature type="domain" description="HipA-like C-terminal" evidence="4">
    <location>
        <begin position="216"/>
        <end position="388"/>
    </location>
</feature>
<organism evidence="5 6">
    <name type="scientific">Dyella nitratireducens</name>
    <dbReference type="NCBI Taxonomy" id="1849580"/>
    <lineage>
        <taxon>Bacteria</taxon>
        <taxon>Pseudomonadati</taxon>
        <taxon>Pseudomonadota</taxon>
        <taxon>Gammaproteobacteria</taxon>
        <taxon>Lysobacterales</taxon>
        <taxon>Rhodanobacteraceae</taxon>
        <taxon>Dyella</taxon>
    </lineage>
</organism>
<dbReference type="InterPro" id="IPR052028">
    <property type="entry name" value="HipA_Ser/Thr_kinase"/>
</dbReference>
<evidence type="ECO:0000313" key="6">
    <source>
        <dbReference type="Proteomes" id="UP000620046"/>
    </source>
</evidence>